<organism evidence="2 3">
    <name type="scientific">Apostasia shenzhenica</name>
    <dbReference type="NCBI Taxonomy" id="1088818"/>
    <lineage>
        <taxon>Eukaryota</taxon>
        <taxon>Viridiplantae</taxon>
        <taxon>Streptophyta</taxon>
        <taxon>Embryophyta</taxon>
        <taxon>Tracheophyta</taxon>
        <taxon>Spermatophyta</taxon>
        <taxon>Magnoliopsida</taxon>
        <taxon>Liliopsida</taxon>
        <taxon>Asparagales</taxon>
        <taxon>Orchidaceae</taxon>
        <taxon>Apostasioideae</taxon>
        <taxon>Apostasia</taxon>
    </lineage>
</organism>
<dbReference type="AlphaFoldDB" id="A0A2I0AQN6"/>
<dbReference type="Proteomes" id="UP000236161">
    <property type="component" value="Unassembled WGS sequence"/>
</dbReference>
<evidence type="ECO:0000313" key="3">
    <source>
        <dbReference type="Proteomes" id="UP000236161"/>
    </source>
</evidence>
<protein>
    <submittedName>
        <fullName evidence="2">Uncharacterized protein</fullName>
    </submittedName>
</protein>
<dbReference type="EMBL" id="KZ451959">
    <property type="protein sequence ID" value="PKA57862.1"/>
    <property type="molecule type" value="Genomic_DNA"/>
</dbReference>
<sequence>MESDKEALPSSRPKRYQVRTGRPEHRGRKDSFQLGREGKLEARKQAEEANMEKMVEENADSNELPGEEDGA</sequence>
<evidence type="ECO:0000256" key="1">
    <source>
        <dbReference type="SAM" id="MobiDB-lite"/>
    </source>
</evidence>
<keyword evidence="3" id="KW-1185">Reference proteome</keyword>
<accession>A0A2I0AQN6</accession>
<name>A0A2I0AQN6_9ASPA</name>
<feature type="region of interest" description="Disordered" evidence="1">
    <location>
        <begin position="1"/>
        <end position="71"/>
    </location>
</feature>
<feature type="compositionally biased region" description="Basic and acidic residues" evidence="1">
    <location>
        <begin position="21"/>
        <end position="56"/>
    </location>
</feature>
<feature type="compositionally biased region" description="Acidic residues" evidence="1">
    <location>
        <begin position="57"/>
        <end position="71"/>
    </location>
</feature>
<proteinExistence type="predicted"/>
<gene>
    <name evidence="2" type="ORF">AXF42_Ash012401</name>
</gene>
<reference evidence="2 3" key="1">
    <citation type="journal article" date="2017" name="Nature">
        <title>The Apostasia genome and the evolution of orchids.</title>
        <authorList>
            <person name="Zhang G.Q."/>
            <person name="Liu K.W."/>
            <person name="Li Z."/>
            <person name="Lohaus R."/>
            <person name="Hsiao Y.Y."/>
            <person name="Niu S.C."/>
            <person name="Wang J.Y."/>
            <person name="Lin Y.C."/>
            <person name="Xu Q."/>
            <person name="Chen L.J."/>
            <person name="Yoshida K."/>
            <person name="Fujiwara S."/>
            <person name="Wang Z.W."/>
            <person name="Zhang Y.Q."/>
            <person name="Mitsuda N."/>
            <person name="Wang M."/>
            <person name="Liu G.H."/>
            <person name="Pecoraro L."/>
            <person name="Huang H.X."/>
            <person name="Xiao X.J."/>
            <person name="Lin M."/>
            <person name="Wu X.Y."/>
            <person name="Wu W.L."/>
            <person name="Chen Y.Y."/>
            <person name="Chang S.B."/>
            <person name="Sakamoto S."/>
            <person name="Ohme-Takagi M."/>
            <person name="Yagi M."/>
            <person name="Zeng S.J."/>
            <person name="Shen C.Y."/>
            <person name="Yeh C.M."/>
            <person name="Luo Y.B."/>
            <person name="Tsai W.C."/>
            <person name="Van de Peer Y."/>
            <person name="Liu Z.J."/>
        </authorList>
    </citation>
    <scope>NUCLEOTIDE SEQUENCE [LARGE SCALE GENOMIC DNA]</scope>
    <source>
        <strain evidence="3">cv. Shenzhen</strain>
        <tissue evidence="2">Stem</tissue>
    </source>
</reference>
<evidence type="ECO:0000313" key="2">
    <source>
        <dbReference type="EMBL" id="PKA57862.1"/>
    </source>
</evidence>